<keyword evidence="4" id="KW-1185">Reference proteome</keyword>
<gene>
    <name evidence="3" type="ORF">ACFOW8_08810</name>
</gene>
<dbReference type="RefSeq" id="WP_378548094.1">
    <property type="nucleotide sequence ID" value="NZ_JBHSBA010000003.1"/>
</dbReference>
<feature type="transmembrane region" description="Helical" evidence="2">
    <location>
        <begin position="101"/>
        <end position="121"/>
    </location>
</feature>
<dbReference type="EMBL" id="JBHSBA010000003">
    <property type="protein sequence ID" value="MFC4125025.1"/>
    <property type="molecule type" value="Genomic_DNA"/>
</dbReference>
<feature type="compositionally biased region" description="Basic and acidic residues" evidence="1">
    <location>
        <begin position="7"/>
        <end position="17"/>
    </location>
</feature>
<evidence type="ECO:0000313" key="4">
    <source>
        <dbReference type="Proteomes" id="UP001595767"/>
    </source>
</evidence>
<feature type="transmembrane region" description="Helical" evidence="2">
    <location>
        <begin position="29"/>
        <end position="48"/>
    </location>
</feature>
<evidence type="ECO:0000313" key="3">
    <source>
        <dbReference type="EMBL" id="MFC4125025.1"/>
    </source>
</evidence>
<protein>
    <submittedName>
        <fullName evidence="3">DoxX family protein</fullName>
    </submittedName>
</protein>
<comment type="caution">
    <text evidence="3">The sequence shown here is derived from an EMBL/GenBank/DDBJ whole genome shotgun (WGS) entry which is preliminary data.</text>
</comment>
<keyword evidence="2" id="KW-0812">Transmembrane</keyword>
<keyword evidence="2" id="KW-1133">Transmembrane helix</keyword>
<evidence type="ECO:0000256" key="2">
    <source>
        <dbReference type="SAM" id="Phobius"/>
    </source>
</evidence>
<reference evidence="4" key="1">
    <citation type="journal article" date="2019" name="Int. J. Syst. Evol. Microbiol.">
        <title>The Global Catalogue of Microorganisms (GCM) 10K type strain sequencing project: providing services to taxonomists for standard genome sequencing and annotation.</title>
        <authorList>
            <consortium name="The Broad Institute Genomics Platform"/>
            <consortium name="The Broad Institute Genome Sequencing Center for Infectious Disease"/>
            <person name="Wu L."/>
            <person name="Ma J."/>
        </authorList>
    </citation>
    <scope>NUCLEOTIDE SEQUENCE [LARGE SCALE GENOMIC DNA]</scope>
    <source>
        <strain evidence="4">CGMCC 4.7204</strain>
    </source>
</reference>
<dbReference type="Proteomes" id="UP001595767">
    <property type="component" value="Unassembled WGS sequence"/>
</dbReference>
<feature type="transmembrane region" description="Helical" evidence="2">
    <location>
        <begin position="187"/>
        <end position="206"/>
    </location>
</feature>
<evidence type="ECO:0000256" key="1">
    <source>
        <dbReference type="SAM" id="MobiDB-lite"/>
    </source>
</evidence>
<feature type="transmembrane region" description="Helical" evidence="2">
    <location>
        <begin position="213"/>
        <end position="232"/>
    </location>
</feature>
<keyword evidence="2" id="KW-0472">Membrane</keyword>
<organism evidence="3 4">
    <name type="scientific">Nocardia rhizosphaerae</name>
    <dbReference type="NCBI Taxonomy" id="1691571"/>
    <lineage>
        <taxon>Bacteria</taxon>
        <taxon>Bacillati</taxon>
        <taxon>Actinomycetota</taxon>
        <taxon>Actinomycetes</taxon>
        <taxon>Mycobacteriales</taxon>
        <taxon>Nocardiaceae</taxon>
        <taxon>Nocardia</taxon>
    </lineage>
</organism>
<name>A0ABV8L2P2_9NOCA</name>
<feature type="transmembrane region" description="Helical" evidence="2">
    <location>
        <begin position="133"/>
        <end position="153"/>
    </location>
</feature>
<proteinExistence type="predicted"/>
<feature type="region of interest" description="Disordered" evidence="1">
    <location>
        <begin position="1"/>
        <end position="21"/>
    </location>
</feature>
<accession>A0ABV8L2P2</accession>
<sequence>MATGVVTRREPVTEPERGTGPQWHPAHRIIFRFGFLVVGIGMAGTWLLHTLLRTAGLPPETVNSVARWAALSPLSDWIGARVFGAEIDYTITGSGDTAAKWVGVFTLVLVAVPITAAWTVLDRRRTDYRRLAGAFRLLLRFALVSALMLYGMIKVLPTQMSFNLERLVEPFGHMSPMAVLWAQSSLSAPYEIALGAAEVTAALLLILPRTAGLGSVLAVLVGLQVLLVNLTFDVPVKLFAMQVLLYATILAAPELARIVRAVLGTAVPARPAETLLDSPRGNRRLLIAQALLGMWILAASIAEAYDGWHTYGSARPTSPLYGIWNVTEYTRDGEPVPALVDFTTQDSGLPVPTERFRRIIFDIPQGMTVQRLDDSLVSFPARVDTEQRMITLSRDTEHQWQLARFDYVRPQRDQLILTGTLGGKPVRMRLDLVDLAQFPAVARGFHWVQATPYYR</sequence>